<evidence type="ECO:0000256" key="1">
    <source>
        <dbReference type="SAM" id="Coils"/>
    </source>
</evidence>
<dbReference type="AlphaFoldDB" id="R7ZF30"/>
<reference evidence="2 3" key="1">
    <citation type="submission" date="2013-04" db="EMBL/GenBank/DDBJ databases">
        <title>Draft genome of the heavy metal tolerant bacterium Lysinibacillus sphaericus strain OT4b.31.</title>
        <authorList>
            <person name="Pena-Montenegro T.D."/>
            <person name="Dussan J."/>
        </authorList>
    </citation>
    <scope>NUCLEOTIDE SEQUENCE [LARGE SCALE GENOMIC DNA]</scope>
    <source>
        <strain evidence="2 3">OT4b.31</strain>
    </source>
</reference>
<evidence type="ECO:0000313" key="3">
    <source>
        <dbReference type="Proteomes" id="UP000013911"/>
    </source>
</evidence>
<accession>R7ZF30</accession>
<dbReference type="Proteomes" id="UP000013911">
    <property type="component" value="Unassembled WGS sequence"/>
</dbReference>
<dbReference type="EMBL" id="AQPX01000017">
    <property type="protein sequence ID" value="EON72693.1"/>
    <property type="molecule type" value="Genomic_DNA"/>
</dbReference>
<organism evidence="2 3">
    <name type="scientific">Lysinibacillus sphaericus OT4b.31</name>
    <dbReference type="NCBI Taxonomy" id="1285586"/>
    <lineage>
        <taxon>Bacteria</taxon>
        <taxon>Bacillati</taxon>
        <taxon>Bacillota</taxon>
        <taxon>Bacilli</taxon>
        <taxon>Bacillales</taxon>
        <taxon>Bacillaceae</taxon>
        <taxon>Lysinibacillus</taxon>
    </lineage>
</organism>
<dbReference type="HOGENOM" id="CLU_2494165_0_0_9"/>
<sequence>MYSIGNFMKLMELQEENNLLEAELNLLAENKVQLEMRHAIISLNDKLLRYLEAWGFKVQSRDNRFIASYKKGTISTEIIEDDTHSN</sequence>
<evidence type="ECO:0000313" key="2">
    <source>
        <dbReference type="EMBL" id="EON72693.1"/>
    </source>
</evidence>
<feature type="coiled-coil region" evidence="1">
    <location>
        <begin position="10"/>
        <end position="37"/>
    </location>
</feature>
<dbReference type="RefSeq" id="WP_010859177.1">
    <property type="nucleotide sequence ID" value="NZ_KB933398.1"/>
</dbReference>
<keyword evidence="1" id="KW-0175">Coiled coil</keyword>
<gene>
    <name evidence="2" type="ORF">H131_11148</name>
</gene>
<comment type="caution">
    <text evidence="2">The sequence shown here is derived from an EMBL/GenBank/DDBJ whole genome shotgun (WGS) entry which is preliminary data.</text>
</comment>
<proteinExistence type="predicted"/>
<dbReference type="PATRIC" id="fig|1285586.5.peg.2261"/>
<protein>
    <submittedName>
        <fullName evidence="2">Uncharacterized protein</fullName>
    </submittedName>
</protein>
<name>R7ZF30_LYSSH</name>